<dbReference type="InterPro" id="IPR001668">
    <property type="entry name" value="Mob_Pre"/>
</dbReference>
<accession>A0ABD4Q494</accession>
<name>A0ABD4Q494_MYCTX</name>
<dbReference type="EMBL" id="JAGIZI010000131">
    <property type="protein sequence ID" value="MBP0685456.1"/>
    <property type="molecule type" value="Genomic_DNA"/>
</dbReference>
<dbReference type="AlphaFoldDB" id="A0ABD4Q494"/>
<feature type="non-terminal residue" evidence="2">
    <location>
        <position position="1"/>
    </location>
</feature>
<sequence length="108" mass="12454">MYSNIITLSKEEADRMGETRTKHYFKTCKDYFSERFGEANVVSAKVHMDESAPHMHLHFIPVNHQGRLSARTAMNRQAIHHIQDELTTHLCQQGFGVERGSTDDNTTY</sequence>
<dbReference type="CDD" id="cd17242">
    <property type="entry name" value="MobM_relaxase"/>
    <property type="match status" value="1"/>
</dbReference>
<evidence type="ECO:0000256" key="1">
    <source>
        <dbReference type="ARBA" id="ARBA00010657"/>
    </source>
</evidence>
<dbReference type="Gene3D" id="3.30.930.30">
    <property type="match status" value="1"/>
</dbReference>
<dbReference type="Pfam" id="PF01076">
    <property type="entry name" value="Mob_Pre"/>
    <property type="match status" value="1"/>
</dbReference>
<gene>
    <name evidence="2" type="ORF">J8J21_20650</name>
</gene>
<reference evidence="2 3" key="1">
    <citation type="submission" date="2021-03" db="EMBL/GenBank/DDBJ databases">
        <title>Whole Genome Sequencing of Mycobacterium tuberculosis clinical isolates from Arunachal Pradesh, India.</title>
        <authorList>
            <person name="Singh S."/>
            <person name="Mudliar S.R."/>
            <person name="Kulsum U."/>
            <person name="Rufai S.B."/>
            <person name="Singh P.K."/>
            <person name="Umpo M."/>
            <person name="Nyori M."/>
        </authorList>
    </citation>
    <scope>NUCLEOTIDE SEQUENCE [LARGE SCALE GENOMIC DNA]</scope>
    <source>
        <strain evidence="2 3">OMICS/BPL/0142/20/SP</strain>
    </source>
</reference>
<feature type="non-terminal residue" evidence="2">
    <location>
        <position position="108"/>
    </location>
</feature>
<comment type="similarity">
    <text evidence="1">Belongs to the plasmid mobilization pre family.</text>
</comment>
<proteinExistence type="inferred from homology"/>
<organism evidence="2 3">
    <name type="scientific">Mycobacterium tuberculosis</name>
    <dbReference type="NCBI Taxonomy" id="1773"/>
    <lineage>
        <taxon>Bacteria</taxon>
        <taxon>Bacillati</taxon>
        <taxon>Actinomycetota</taxon>
        <taxon>Actinomycetes</taxon>
        <taxon>Mycobacteriales</taxon>
        <taxon>Mycobacteriaceae</taxon>
        <taxon>Mycobacterium</taxon>
        <taxon>Mycobacterium tuberculosis complex</taxon>
    </lineage>
</organism>
<dbReference type="Proteomes" id="UP000671119">
    <property type="component" value="Unassembled WGS sequence"/>
</dbReference>
<evidence type="ECO:0000313" key="2">
    <source>
        <dbReference type="EMBL" id="MBP0685456.1"/>
    </source>
</evidence>
<evidence type="ECO:0000313" key="3">
    <source>
        <dbReference type="Proteomes" id="UP000671119"/>
    </source>
</evidence>
<dbReference type="NCBIfam" id="NF041497">
    <property type="entry name" value="MobV"/>
    <property type="match status" value="1"/>
</dbReference>
<protein>
    <submittedName>
        <fullName evidence="2">Plasmid recombination protein</fullName>
    </submittedName>
</protein>
<comment type="caution">
    <text evidence="2">The sequence shown here is derived from an EMBL/GenBank/DDBJ whole genome shotgun (WGS) entry which is preliminary data.</text>
</comment>